<dbReference type="Proteomes" id="UP000319516">
    <property type="component" value="Unassembled WGS sequence"/>
</dbReference>
<dbReference type="Pfam" id="PF13302">
    <property type="entry name" value="Acetyltransf_3"/>
    <property type="match status" value="1"/>
</dbReference>
<dbReference type="AlphaFoldDB" id="A0A542YP69"/>
<organism evidence="2 3">
    <name type="scientific">Ornithinicoccus hortensis</name>
    <dbReference type="NCBI Taxonomy" id="82346"/>
    <lineage>
        <taxon>Bacteria</taxon>
        <taxon>Bacillati</taxon>
        <taxon>Actinomycetota</taxon>
        <taxon>Actinomycetes</taxon>
        <taxon>Micrococcales</taxon>
        <taxon>Intrasporangiaceae</taxon>
        <taxon>Ornithinicoccus</taxon>
    </lineage>
</organism>
<comment type="caution">
    <text evidence="2">The sequence shown here is derived from an EMBL/GenBank/DDBJ whole genome shotgun (WGS) entry which is preliminary data.</text>
</comment>
<dbReference type="GO" id="GO:0008999">
    <property type="term" value="F:protein-N-terminal-alanine acetyltransferase activity"/>
    <property type="evidence" value="ECO:0007669"/>
    <property type="project" value="TreeGrafter"/>
</dbReference>
<keyword evidence="3" id="KW-1185">Reference proteome</keyword>
<dbReference type="EMBL" id="VFOP01000001">
    <property type="protein sequence ID" value="TQL49849.1"/>
    <property type="molecule type" value="Genomic_DNA"/>
</dbReference>
<dbReference type="RefSeq" id="WP_141784059.1">
    <property type="nucleotide sequence ID" value="NZ_BAAAIK010000004.1"/>
</dbReference>
<evidence type="ECO:0000313" key="2">
    <source>
        <dbReference type="EMBL" id="TQL49849.1"/>
    </source>
</evidence>
<dbReference type="GO" id="GO:1990189">
    <property type="term" value="F:protein N-terminal-serine acetyltransferase activity"/>
    <property type="evidence" value="ECO:0007669"/>
    <property type="project" value="TreeGrafter"/>
</dbReference>
<dbReference type="PROSITE" id="PS51186">
    <property type="entry name" value="GNAT"/>
    <property type="match status" value="1"/>
</dbReference>
<proteinExistence type="predicted"/>
<reference evidence="2 3" key="1">
    <citation type="submission" date="2019-06" db="EMBL/GenBank/DDBJ databases">
        <title>Sequencing the genomes of 1000 actinobacteria strains.</title>
        <authorList>
            <person name="Klenk H.-P."/>
        </authorList>
    </citation>
    <scope>NUCLEOTIDE SEQUENCE [LARGE SCALE GENOMIC DNA]</scope>
    <source>
        <strain evidence="2 3">DSM 12335</strain>
    </source>
</reference>
<dbReference type="PANTHER" id="PTHR43441:SF11">
    <property type="entry name" value="RIBOSOMAL-PROTEIN-SERINE ACETYLTRANSFERASE"/>
    <property type="match status" value="1"/>
</dbReference>
<dbReference type="InterPro" id="IPR051908">
    <property type="entry name" value="Ribosomal_N-acetyltransferase"/>
</dbReference>
<dbReference type="SUPFAM" id="SSF55729">
    <property type="entry name" value="Acyl-CoA N-acyltransferases (Nat)"/>
    <property type="match status" value="1"/>
</dbReference>
<dbReference type="OrthoDB" id="3466127at2"/>
<dbReference type="Gene3D" id="3.40.630.30">
    <property type="match status" value="1"/>
</dbReference>
<dbReference type="InterPro" id="IPR000182">
    <property type="entry name" value="GNAT_dom"/>
</dbReference>
<dbReference type="GO" id="GO:0005737">
    <property type="term" value="C:cytoplasm"/>
    <property type="evidence" value="ECO:0007669"/>
    <property type="project" value="TreeGrafter"/>
</dbReference>
<gene>
    <name evidence="2" type="ORF">FB467_0943</name>
</gene>
<keyword evidence="2" id="KW-0808">Transferase</keyword>
<sequence length="217" mass="24144">MTTLSDLWPVFGLRITAGPLELRALTDEDLIALCDLAARGIHPPERMPFYFPWTDAPPEELVRNTAAYHWRARADFRPAEWSLQLGVWHEGVLVGSQGLEASNYPVTRTAETGSWLGQAHQGRRIGTAMRQVICAFAFDHLDAAEVTSGAFLDNPASLAVSRKVGYREDGVRRLQRREGELAHNQTLVLTPETLVRGEHELRVEGLEPVRRAVGLDG</sequence>
<evidence type="ECO:0000259" key="1">
    <source>
        <dbReference type="PROSITE" id="PS51186"/>
    </source>
</evidence>
<dbReference type="InterPro" id="IPR016181">
    <property type="entry name" value="Acyl_CoA_acyltransferase"/>
</dbReference>
<protein>
    <submittedName>
        <fullName evidence="2">RimJ/RimL family protein N-acetyltransferase</fullName>
    </submittedName>
</protein>
<accession>A0A542YP69</accession>
<feature type="domain" description="N-acetyltransferase" evidence="1">
    <location>
        <begin position="20"/>
        <end position="188"/>
    </location>
</feature>
<evidence type="ECO:0000313" key="3">
    <source>
        <dbReference type="Proteomes" id="UP000319516"/>
    </source>
</evidence>
<dbReference type="PANTHER" id="PTHR43441">
    <property type="entry name" value="RIBOSOMAL-PROTEIN-SERINE ACETYLTRANSFERASE"/>
    <property type="match status" value="1"/>
</dbReference>
<name>A0A542YP69_9MICO</name>